<keyword evidence="3" id="KW-1185">Reference proteome</keyword>
<sequence length="297" mass="33467">MKNVLVIGGTRFFGKDLVEFLLDKGVQVTLLTRGQTEDSFGDRVQRLTADRTDVHALKQAIGSRTFDVVYDNICYQAREAIEACSVFSGHVGRYIVTSSLSVYEFGEQALLEEQVDTFHHPINSNPEAKLDYAEGKRQVEAVFFQQADFPVAAVRFPIVLGPHDYTKRLHFHVGRVQRSEVIGLSNLSARMNFIHEQEAAEFLYWLGLSSELTGPVNARSDGEITLLELITLIEQETGCKAIVRSQTEESEQSPFGVPSSWIMDTSKAYRAGFRFRELSEWLPVLISRIAAEERGDR</sequence>
<gene>
    <name evidence="2" type="ORF">AR543_12290</name>
</gene>
<dbReference type="OrthoDB" id="9809586at2"/>
<feature type="domain" description="NAD-dependent epimerase/dehydratase" evidence="1">
    <location>
        <begin position="4"/>
        <end position="70"/>
    </location>
</feature>
<dbReference type="InterPro" id="IPR050177">
    <property type="entry name" value="Lipid_A_modif_metabolic_enz"/>
</dbReference>
<evidence type="ECO:0000259" key="1">
    <source>
        <dbReference type="Pfam" id="PF01370"/>
    </source>
</evidence>
<dbReference type="Gene3D" id="3.40.50.720">
    <property type="entry name" value="NAD(P)-binding Rossmann-like Domain"/>
    <property type="match status" value="1"/>
</dbReference>
<dbReference type="STRING" id="1616788.AR543_12290"/>
<proteinExistence type="predicted"/>
<accession>A0A172ZGC9</accession>
<dbReference type="SUPFAM" id="SSF51735">
    <property type="entry name" value="NAD(P)-binding Rossmann-fold domains"/>
    <property type="match status" value="1"/>
</dbReference>
<dbReference type="KEGG" id="pbv:AR543_12290"/>
<dbReference type="PANTHER" id="PTHR43245">
    <property type="entry name" value="BIFUNCTIONAL POLYMYXIN RESISTANCE PROTEIN ARNA"/>
    <property type="match status" value="1"/>
</dbReference>
<dbReference type="InterPro" id="IPR001509">
    <property type="entry name" value="Epimerase_deHydtase"/>
</dbReference>
<protein>
    <submittedName>
        <fullName evidence="2">NAD-dependent dehydratase</fullName>
    </submittedName>
</protein>
<name>A0A172ZGC9_9BACL</name>
<reference evidence="2 3" key="2">
    <citation type="journal article" date="2016" name="Int. J. Syst. Evol. Microbiol.">
        <title>Paenibacillus bovis sp. nov., isolated from raw yak (Bos grunniens) milk.</title>
        <authorList>
            <person name="Gao C."/>
            <person name="Han J."/>
            <person name="Liu Z."/>
            <person name="Xu X."/>
            <person name="Hang F."/>
            <person name="Wu Z."/>
        </authorList>
    </citation>
    <scope>NUCLEOTIDE SEQUENCE [LARGE SCALE GENOMIC DNA]</scope>
    <source>
        <strain evidence="2 3">BD3526</strain>
    </source>
</reference>
<dbReference type="Pfam" id="PF01370">
    <property type="entry name" value="Epimerase"/>
    <property type="match status" value="1"/>
</dbReference>
<dbReference type="EMBL" id="CP013023">
    <property type="protein sequence ID" value="ANF96711.1"/>
    <property type="molecule type" value="Genomic_DNA"/>
</dbReference>
<evidence type="ECO:0000313" key="2">
    <source>
        <dbReference type="EMBL" id="ANF96711.1"/>
    </source>
</evidence>
<evidence type="ECO:0000313" key="3">
    <source>
        <dbReference type="Proteomes" id="UP000078148"/>
    </source>
</evidence>
<dbReference type="RefSeq" id="WP_060534807.1">
    <property type="nucleotide sequence ID" value="NZ_CP013023.1"/>
</dbReference>
<dbReference type="InterPro" id="IPR036291">
    <property type="entry name" value="NAD(P)-bd_dom_sf"/>
</dbReference>
<reference evidence="3" key="1">
    <citation type="submission" date="2015-10" db="EMBL/GenBank/DDBJ databases">
        <title>Genome of Paenibacillus bovis sp. nov.</title>
        <authorList>
            <person name="Wu Z."/>
            <person name="Gao C."/>
            <person name="Liu Z."/>
            <person name="Zheng H."/>
        </authorList>
    </citation>
    <scope>NUCLEOTIDE SEQUENCE [LARGE SCALE GENOMIC DNA]</scope>
    <source>
        <strain evidence="3">BD3526</strain>
    </source>
</reference>
<dbReference type="AlphaFoldDB" id="A0A172ZGC9"/>
<dbReference type="Proteomes" id="UP000078148">
    <property type="component" value="Chromosome"/>
</dbReference>
<organism evidence="2 3">
    <name type="scientific">Paenibacillus bovis</name>
    <dbReference type="NCBI Taxonomy" id="1616788"/>
    <lineage>
        <taxon>Bacteria</taxon>
        <taxon>Bacillati</taxon>
        <taxon>Bacillota</taxon>
        <taxon>Bacilli</taxon>
        <taxon>Bacillales</taxon>
        <taxon>Paenibacillaceae</taxon>
        <taxon>Paenibacillus</taxon>
    </lineage>
</organism>